<dbReference type="Proteomes" id="UP000002969">
    <property type="component" value="Unassembled WGS sequence"/>
</dbReference>
<organism evidence="1 2">
    <name type="scientific">Chryseobacterium gleum ATCC 35910</name>
    <dbReference type="NCBI Taxonomy" id="525257"/>
    <lineage>
        <taxon>Bacteria</taxon>
        <taxon>Pseudomonadati</taxon>
        <taxon>Bacteroidota</taxon>
        <taxon>Flavobacteriia</taxon>
        <taxon>Flavobacteriales</taxon>
        <taxon>Weeksellaceae</taxon>
        <taxon>Chryseobacterium group</taxon>
        <taxon>Chryseobacterium</taxon>
    </lineage>
</organism>
<gene>
    <name evidence="1" type="ORF">HMPREF0204_12713</name>
</gene>
<keyword evidence="2" id="KW-1185">Reference proteome</keyword>
<reference evidence="1" key="1">
    <citation type="submission" date="2010-06" db="EMBL/GenBank/DDBJ databases">
        <authorList>
            <person name="Muzny D."/>
            <person name="Qin X."/>
            <person name="Buhay C."/>
            <person name="Dugan-Rocha S."/>
            <person name="Ding Y."/>
            <person name="Chen G."/>
            <person name="Hawes A."/>
            <person name="Holder M."/>
            <person name="Jhangiani S."/>
            <person name="Johnson A."/>
            <person name="Khan Z."/>
            <person name="Li Z."/>
            <person name="Liu W."/>
            <person name="Liu X."/>
            <person name="Perez L."/>
            <person name="Shen H."/>
            <person name="Wang Q."/>
            <person name="Watt J."/>
            <person name="Xi L."/>
            <person name="Xin Y."/>
            <person name="Zhou J."/>
            <person name="Deng J."/>
            <person name="Jiang H."/>
            <person name="Liu Y."/>
            <person name="Qu J."/>
            <person name="Song X.-Z."/>
            <person name="Zhang L."/>
            <person name="Villasana D."/>
            <person name="Johnson A."/>
            <person name="Liu J."/>
            <person name="Liyanage D."/>
            <person name="Lorensuhewa L."/>
            <person name="Robinson T."/>
            <person name="Song A."/>
            <person name="Song B.-B."/>
            <person name="Dinh H."/>
            <person name="Thornton R."/>
            <person name="Coyle M."/>
            <person name="Francisco L."/>
            <person name="Jackson L."/>
            <person name="Javaid M."/>
            <person name="Korchina V."/>
            <person name="Kovar C."/>
            <person name="Mata R."/>
            <person name="Mathew T."/>
            <person name="Ngo R."/>
            <person name="Nguyen L."/>
            <person name="Nguyen N."/>
            <person name="Okwuonu G."/>
            <person name="Ongeri F."/>
            <person name="Pham C."/>
            <person name="Simmons D."/>
            <person name="Wilczek-Boney K."/>
            <person name="Hale W."/>
            <person name="Jakkamsetti A."/>
            <person name="Pham P."/>
            <person name="Ruth R."/>
            <person name="San Lucas F."/>
            <person name="Warren J."/>
            <person name="Zhang J."/>
            <person name="Zhao Z."/>
            <person name="Zhou C."/>
            <person name="Zhu D."/>
            <person name="Lee S."/>
            <person name="Bess C."/>
            <person name="Blankenburg K."/>
            <person name="Forbes L."/>
            <person name="Fu Q."/>
            <person name="Gubbala S."/>
            <person name="Hirani K."/>
            <person name="Jayaseelan J.C."/>
            <person name="Lara F."/>
            <person name="Munidasa M."/>
            <person name="Palculict T."/>
            <person name="Patil S."/>
            <person name="Pu L.-L."/>
            <person name="Saada N."/>
            <person name="Tang L."/>
            <person name="Weissenberger G."/>
            <person name="Zhu Y."/>
            <person name="Hemphill L."/>
            <person name="Shang Y."/>
            <person name="Youmans B."/>
            <person name="Ayvaz T."/>
            <person name="Ross M."/>
            <person name="Santibanez J."/>
            <person name="Aqrawi P."/>
            <person name="Gross S."/>
            <person name="Joshi V."/>
            <person name="Fowler G."/>
            <person name="Nazareth L."/>
            <person name="Reid J."/>
            <person name="Worley K."/>
            <person name="Petrosino J."/>
            <person name="Highlander S."/>
            <person name="Gibbs R."/>
        </authorList>
    </citation>
    <scope>NUCLEOTIDE SEQUENCE [LARGE SCALE GENOMIC DNA]</scope>
    <source>
        <strain evidence="1">ATCC 35910</strain>
    </source>
</reference>
<proteinExistence type="predicted"/>
<evidence type="ECO:0000313" key="2">
    <source>
        <dbReference type="Proteomes" id="UP000002969"/>
    </source>
</evidence>
<evidence type="ECO:0000313" key="1">
    <source>
        <dbReference type="EMBL" id="EFK33645.1"/>
    </source>
</evidence>
<sequence>MLKSALFIEKNKKKNMILAFSARDIGNIKKGFAEKDGLRNGYWCII</sequence>
<protein>
    <submittedName>
        <fullName evidence="1">Uncharacterized protein</fullName>
    </submittedName>
</protein>
<dbReference type="EMBL" id="ACKQ02000007">
    <property type="protein sequence ID" value="EFK33645.1"/>
    <property type="molecule type" value="Genomic_DNA"/>
</dbReference>
<comment type="caution">
    <text evidence="1">The sequence shown here is derived from an EMBL/GenBank/DDBJ whole genome shotgun (WGS) entry which is preliminary data.</text>
</comment>
<accession>A0ABP2ILE0</accession>
<name>A0ABP2ILE0_CHRGE</name>